<dbReference type="PANTHER" id="PTHR47396:SF2">
    <property type="entry name" value="HELICASE ATP-BINDING DOMAIN-CONTAINING PROTEIN"/>
    <property type="match status" value="1"/>
</dbReference>
<dbReference type="SMART" id="SM00487">
    <property type="entry name" value="DEXDc"/>
    <property type="match status" value="1"/>
</dbReference>
<feature type="compositionally biased region" description="Low complexity" evidence="1">
    <location>
        <begin position="1"/>
        <end position="22"/>
    </location>
</feature>
<dbReference type="SUPFAM" id="SSF52540">
    <property type="entry name" value="P-loop containing nucleoside triphosphate hydrolases"/>
    <property type="match status" value="1"/>
</dbReference>
<protein>
    <recommendedName>
        <fullName evidence="2">Helicase ATP-binding domain-containing protein</fullName>
    </recommendedName>
</protein>
<evidence type="ECO:0000313" key="3">
    <source>
        <dbReference type="EMBL" id="GGN70030.1"/>
    </source>
</evidence>
<comment type="caution">
    <text evidence="3">The sequence shown here is derived from an EMBL/GenBank/DDBJ whole genome shotgun (WGS) entry which is preliminary data.</text>
</comment>
<gene>
    <name evidence="3" type="ORF">GCM10011610_08890</name>
</gene>
<dbReference type="Gene3D" id="3.40.50.300">
    <property type="entry name" value="P-loop containing nucleotide triphosphate hydrolases"/>
    <property type="match status" value="2"/>
</dbReference>
<evidence type="ECO:0000256" key="1">
    <source>
        <dbReference type="SAM" id="MobiDB-lite"/>
    </source>
</evidence>
<dbReference type="PANTHER" id="PTHR47396">
    <property type="entry name" value="TYPE I RESTRICTION ENZYME ECOKI R PROTEIN"/>
    <property type="match status" value="1"/>
</dbReference>
<dbReference type="PROSITE" id="PS51192">
    <property type="entry name" value="HELICASE_ATP_BIND_1"/>
    <property type="match status" value="1"/>
</dbReference>
<feature type="domain" description="Helicase ATP-binding" evidence="2">
    <location>
        <begin position="39"/>
        <end position="198"/>
    </location>
</feature>
<dbReference type="EMBL" id="BMNE01000001">
    <property type="protein sequence ID" value="GGN70030.1"/>
    <property type="molecule type" value="Genomic_DNA"/>
</dbReference>
<keyword evidence="4" id="KW-1185">Reference proteome</keyword>
<dbReference type="InterPro" id="IPR027417">
    <property type="entry name" value="P-loop_NTPase"/>
</dbReference>
<sequence>MTGSGDAAAARDAGTPGDSAAGGASGGSLRAWQRRALTKYLATKPRDFLAVATPGAGKTTFALRVAAELLADRTVDQITVVAPTEHLKHQWAASAARSGIQLDSRFSNSTGGTSGDYHGVVVTYAQVAAHPTRHRVRTENRRTLVILDEIHHAGDAKTWGDATEEAFGDATRRLALTGTPFRSDDSKIPFVTYEPDEAGFPRSRADHSYGYADALADGVVRPVVFLAYSGDAHWRDSAGEEHTARLGEPLSAEQTARAWRTALDPAGDWISAVLRAADTRLRQLRASGIPDAGGLVIATDQERARDYAELLEHIAGERPTVVLSDDPQSSQRIGEFAEGTQPWMVAVRMVSEGVDVPRLAVGVYATSASTPLYFAQAIGRFVRARRPGETASVFLPSVPVLLDLAAQLELQRDHVIGKPHREKNALDDELLIDANKTKDEPGEEEKSFVALAADAELDQVIYDGSSFGTATIAGSDEEADYLGIPGLLDADQMRALLRDRQTRQLADRSAAQESAPAPAAVAERIATSDKLGELRRELNSLVAMHHHRTGKPHGVIHGELRRECGGPPTALATADQLGERIAALRRR</sequence>
<evidence type="ECO:0000259" key="2">
    <source>
        <dbReference type="PROSITE" id="PS51192"/>
    </source>
</evidence>
<dbReference type="InterPro" id="IPR006935">
    <property type="entry name" value="Helicase/UvrB_N"/>
</dbReference>
<name>A0ABQ2K6A4_9NOCA</name>
<dbReference type="InterPro" id="IPR014001">
    <property type="entry name" value="Helicase_ATP-bd"/>
</dbReference>
<reference evidence="4" key="1">
    <citation type="journal article" date="2019" name="Int. J. Syst. Evol. Microbiol.">
        <title>The Global Catalogue of Microorganisms (GCM) 10K type strain sequencing project: providing services to taxonomists for standard genome sequencing and annotation.</title>
        <authorList>
            <consortium name="The Broad Institute Genomics Platform"/>
            <consortium name="The Broad Institute Genome Sequencing Center for Infectious Disease"/>
            <person name="Wu L."/>
            <person name="Ma J."/>
        </authorList>
    </citation>
    <scope>NUCLEOTIDE SEQUENCE [LARGE SCALE GENOMIC DNA]</scope>
    <source>
        <strain evidence="4">CGMCC 4.7329</strain>
    </source>
</reference>
<dbReference type="InterPro" id="IPR050742">
    <property type="entry name" value="Helicase_Restrict-Modif_Enz"/>
</dbReference>
<dbReference type="Pfam" id="PF04851">
    <property type="entry name" value="ResIII"/>
    <property type="match status" value="1"/>
</dbReference>
<proteinExistence type="predicted"/>
<dbReference type="Proteomes" id="UP000658127">
    <property type="component" value="Unassembled WGS sequence"/>
</dbReference>
<feature type="region of interest" description="Disordered" evidence="1">
    <location>
        <begin position="1"/>
        <end position="26"/>
    </location>
</feature>
<accession>A0ABQ2K6A4</accession>
<evidence type="ECO:0000313" key="4">
    <source>
        <dbReference type="Proteomes" id="UP000658127"/>
    </source>
</evidence>
<organism evidence="3 4">
    <name type="scientific">Nocardia rhizosphaerihabitans</name>
    <dbReference type="NCBI Taxonomy" id="1691570"/>
    <lineage>
        <taxon>Bacteria</taxon>
        <taxon>Bacillati</taxon>
        <taxon>Actinomycetota</taxon>
        <taxon>Actinomycetes</taxon>
        <taxon>Mycobacteriales</taxon>
        <taxon>Nocardiaceae</taxon>
        <taxon>Nocardia</taxon>
    </lineage>
</organism>